<gene>
    <name evidence="1" type="ORF">LTRI10_LOCUS4807</name>
</gene>
<proteinExistence type="predicted"/>
<evidence type="ECO:0000313" key="1">
    <source>
        <dbReference type="EMBL" id="CAL1357155.1"/>
    </source>
</evidence>
<reference evidence="1 2" key="1">
    <citation type="submission" date="2024-04" db="EMBL/GenBank/DDBJ databases">
        <authorList>
            <person name="Fracassetti M."/>
        </authorList>
    </citation>
    <scope>NUCLEOTIDE SEQUENCE [LARGE SCALE GENOMIC DNA]</scope>
</reference>
<accession>A0AAV2CN17</accession>
<keyword evidence="2" id="KW-1185">Reference proteome</keyword>
<evidence type="ECO:0000313" key="2">
    <source>
        <dbReference type="Proteomes" id="UP001497516"/>
    </source>
</evidence>
<name>A0AAV2CN17_9ROSI</name>
<sequence>MGESEGWMGDAGSHCESRKMEADFGITPTASRDGRIGITPTASRVFAGLTLPLRGRWKLISAFYGREDEIKNQMEEKSLEDRLGLIAPNDSLSSG</sequence>
<dbReference type="EMBL" id="OZ034813">
    <property type="protein sequence ID" value="CAL1357155.1"/>
    <property type="molecule type" value="Genomic_DNA"/>
</dbReference>
<dbReference type="Proteomes" id="UP001497516">
    <property type="component" value="Chromosome 1"/>
</dbReference>
<protein>
    <submittedName>
        <fullName evidence="1">Uncharacterized protein</fullName>
    </submittedName>
</protein>
<organism evidence="1 2">
    <name type="scientific">Linum trigynum</name>
    <dbReference type="NCBI Taxonomy" id="586398"/>
    <lineage>
        <taxon>Eukaryota</taxon>
        <taxon>Viridiplantae</taxon>
        <taxon>Streptophyta</taxon>
        <taxon>Embryophyta</taxon>
        <taxon>Tracheophyta</taxon>
        <taxon>Spermatophyta</taxon>
        <taxon>Magnoliopsida</taxon>
        <taxon>eudicotyledons</taxon>
        <taxon>Gunneridae</taxon>
        <taxon>Pentapetalae</taxon>
        <taxon>rosids</taxon>
        <taxon>fabids</taxon>
        <taxon>Malpighiales</taxon>
        <taxon>Linaceae</taxon>
        <taxon>Linum</taxon>
    </lineage>
</organism>
<dbReference type="AlphaFoldDB" id="A0AAV2CN17"/>